<dbReference type="Proteomes" id="UP000006878">
    <property type="component" value="Chromosome"/>
</dbReference>
<proteinExistence type="predicted"/>
<accession>A0ABP1U900</accession>
<dbReference type="EMBL" id="FQ311875">
    <property type="protein sequence ID" value="CBT77201.1"/>
    <property type="molecule type" value="Genomic_DNA"/>
</dbReference>
<name>A0ABP1U900_GLUAR</name>
<sequence>MIGIPPNDDELDLDAGEANEPASQQPVTEQEPEERPFLYEDAEQWLHGYALPRYLRRHGPSGHAWAPNWYEYPEAYSVITALWETWEQMRWDGPQQVLVFYRDYFYPLMDRLTAQDGPFHAYDKVMHPELPEMLPIWDAPSGYFRSSV</sequence>
<dbReference type="RefSeq" id="WP_013350306.1">
    <property type="nucleotide sequence ID" value="NC_014550.1"/>
</dbReference>
<dbReference type="Pfam" id="PF16259">
    <property type="entry name" value="DUF4913"/>
    <property type="match status" value="1"/>
</dbReference>
<evidence type="ECO:0000313" key="2">
    <source>
        <dbReference type="EMBL" id="CBT77201.1"/>
    </source>
</evidence>
<protein>
    <recommendedName>
        <fullName evidence="4">DUF4913 domain-containing protein</fullName>
    </recommendedName>
</protein>
<evidence type="ECO:0008006" key="4">
    <source>
        <dbReference type="Google" id="ProtNLM"/>
    </source>
</evidence>
<gene>
    <name evidence="2" type="ordered locus">AARI_30010</name>
</gene>
<feature type="compositionally biased region" description="Acidic residues" evidence="1">
    <location>
        <begin position="7"/>
        <end position="17"/>
    </location>
</feature>
<feature type="region of interest" description="Disordered" evidence="1">
    <location>
        <begin position="1"/>
        <end position="34"/>
    </location>
</feature>
<evidence type="ECO:0000313" key="3">
    <source>
        <dbReference type="Proteomes" id="UP000006878"/>
    </source>
</evidence>
<evidence type="ECO:0000256" key="1">
    <source>
        <dbReference type="SAM" id="MobiDB-lite"/>
    </source>
</evidence>
<dbReference type="InterPro" id="IPR032584">
    <property type="entry name" value="DUF4913"/>
</dbReference>
<organism evidence="2 3">
    <name type="scientific">Glutamicibacter arilaitensis (strain DSM 16368 / CIP 108037 / IAM 15318 / JCM 13566 / NCIMB 14258 / Re117)</name>
    <name type="common">Arthrobacter arilaitensis</name>
    <dbReference type="NCBI Taxonomy" id="861360"/>
    <lineage>
        <taxon>Bacteria</taxon>
        <taxon>Bacillati</taxon>
        <taxon>Actinomycetota</taxon>
        <taxon>Actinomycetes</taxon>
        <taxon>Micrococcales</taxon>
        <taxon>Micrococcaceae</taxon>
        <taxon>Glutamicibacter</taxon>
    </lineage>
</organism>
<keyword evidence="3" id="KW-1185">Reference proteome</keyword>
<reference evidence="3" key="1">
    <citation type="journal article" date="2010" name="PLoS ONE">
        <title>The Arthrobacter arilaitensis Re117 genome sequence reveals its genetic adaptation to the surface of cheese.</title>
        <authorList>
            <person name="Monnet C."/>
            <person name="Loux V."/>
            <person name="Gibrat J.F."/>
            <person name="Spinnler E."/>
            <person name="Barbe V."/>
            <person name="Vacherie B."/>
            <person name="Gavory F."/>
            <person name="Gourbeyre E."/>
            <person name="Siguier P."/>
            <person name="Chandler M."/>
            <person name="Elleuch R."/>
            <person name="Irlinger F."/>
            <person name="Vallaeys T."/>
        </authorList>
    </citation>
    <scope>NUCLEOTIDE SEQUENCE</scope>
    <source>
        <strain evidence="3">DSM 16368 / CIP 108037 / IAM 15318 / JCM 13566 / Re117</strain>
    </source>
</reference>
<dbReference type="GeneID" id="303187032"/>
<reference evidence="3" key="2">
    <citation type="submission" date="2010-07" db="EMBL/GenBank/DDBJ databases">
        <title>Complete genome sequence of Arthrobacter arilaitensis (strain DSM 16368 / CIP 108037 / JCM 13566 / Re117).</title>
        <authorList>
            <person name="Genoscope."/>
        </authorList>
    </citation>
    <scope>NUCLEOTIDE SEQUENCE [LARGE SCALE GENOMIC DNA]</scope>
    <source>
        <strain evidence="3">DSM 16368 / CIP 108037 / IAM 15318 / JCM 13566 / Re117</strain>
    </source>
</reference>